<accession>A0A1F5YP09</accession>
<dbReference type="Proteomes" id="UP000179129">
    <property type="component" value="Unassembled WGS sequence"/>
</dbReference>
<dbReference type="SMART" id="SM00471">
    <property type="entry name" value="HDc"/>
    <property type="match status" value="1"/>
</dbReference>
<sequence>MVQVKCESDQVRPVFAGNRYFKVNSSLESSLLASFDLYKKVSLRGREYYVLCRKKGSLQPFPEEDSLYLLEGDMENLLKTDSPSVLSGGDKPEGRIARLLITNQFERRILDNSELDLYDKIELTVHCASQVLRGLFNKGTLERDDLDIIAGIGQNFLTFTRVILAENEAVESLLYSLASHNYEIYTHSVHVSLYSGLLAGEIQNRRLLTISPGQMKSLYIGNILHDIGKILIDPAILIKKGPLTREELEEVKKHPALGMELVKHAELPEDALKIILYHHEKWSGGGFPWNISNRQISPFARIACITDTFDTLTSRREYREGIEPFEALVMMKKKLRENFYHPYLDIFIQLLGKGSRL</sequence>
<dbReference type="PANTHER" id="PTHR43155:SF2">
    <property type="entry name" value="CYCLIC DI-GMP PHOSPHODIESTERASE PA4108"/>
    <property type="match status" value="1"/>
</dbReference>
<dbReference type="CDD" id="cd00077">
    <property type="entry name" value="HDc"/>
    <property type="match status" value="1"/>
</dbReference>
<protein>
    <recommendedName>
        <fullName evidence="1">HD-GYP domain-containing protein</fullName>
    </recommendedName>
</protein>
<dbReference type="EMBL" id="MFIX01000201">
    <property type="protein sequence ID" value="OGG01783.1"/>
    <property type="molecule type" value="Genomic_DNA"/>
</dbReference>
<dbReference type="AlphaFoldDB" id="A0A1F5YP09"/>
<proteinExistence type="predicted"/>
<dbReference type="Pfam" id="PF13487">
    <property type="entry name" value="HD_5"/>
    <property type="match status" value="1"/>
</dbReference>
<evidence type="ECO:0000313" key="2">
    <source>
        <dbReference type="EMBL" id="OGG01783.1"/>
    </source>
</evidence>
<dbReference type="InterPro" id="IPR037522">
    <property type="entry name" value="HD_GYP_dom"/>
</dbReference>
<gene>
    <name evidence="2" type="ORF">A3F83_04670</name>
</gene>
<comment type="caution">
    <text evidence="2">The sequence shown here is derived from an EMBL/GenBank/DDBJ whole genome shotgun (WGS) entry which is preliminary data.</text>
</comment>
<evidence type="ECO:0000313" key="3">
    <source>
        <dbReference type="Proteomes" id="UP000179129"/>
    </source>
</evidence>
<feature type="domain" description="HD-GYP" evidence="1">
    <location>
        <begin position="162"/>
        <end position="357"/>
    </location>
</feature>
<dbReference type="SUPFAM" id="SSF109604">
    <property type="entry name" value="HD-domain/PDEase-like"/>
    <property type="match status" value="1"/>
</dbReference>
<dbReference type="PANTHER" id="PTHR43155">
    <property type="entry name" value="CYCLIC DI-GMP PHOSPHODIESTERASE PA4108-RELATED"/>
    <property type="match status" value="1"/>
</dbReference>
<evidence type="ECO:0000259" key="1">
    <source>
        <dbReference type="PROSITE" id="PS51832"/>
    </source>
</evidence>
<dbReference type="PROSITE" id="PS51832">
    <property type="entry name" value="HD_GYP"/>
    <property type="match status" value="1"/>
</dbReference>
<dbReference type="Gene3D" id="1.10.3210.10">
    <property type="entry name" value="Hypothetical protein af1432"/>
    <property type="match status" value="1"/>
</dbReference>
<name>A0A1F5YP09_9BACT</name>
<dbReference type="InterPro" id="IPR003607">
    <property type="entry name" value="HD/PDEase_dom"/>
</dbReference>
<reference evidence="2 3" key="1">
    <citation type="journal article" date="2016" name="Nat. Commun.">
        <title>Thousands of microbial genomes shed light on interconnected biogeochemical processes in an aquifer system.</title>
        <authorList>
            <person name="Anantharaman K."/>
            <person name="Brown C.T."/>
            <person name="Hug L.A."/>
            <person name="Sharon I."/>
            <person name="Castelle C.J."/>
            <person name="Probst A.J."/>
            <person name="Thomas B.C."/>
            <person name="Singh A."/>
            <person name="Wilkins M.J."/>
            <person name="Karaoz U."/>
            <person name="Brodie E.L."/>
            <person name="Williams K.H."/>
            <person name="Hubbard S.S."/>
            <person name="Banfield J.F."/>
        </authorList>
    </citation>
    <scope>NUCLEOTIDE SEQUENCE [LARGE SCALE GENOMIC DNA]</scope>
</reference>
<dbReference type="STRING" id="1817867.A3F83_04670"/>
<organism evidence="2 3">
    <name type="scientific">Candidatus Glassbacteria bacterium RIFCSPLOWO2_12_FULL_58_11</name>
    <dbReference type="NCBI Taxonomy" id="1817867"/>
    <lineage>
        <taxon>Bacteria</taxon>
        <taxon>Candidatus Glassiibacteriota</taxon>
    </lineage>
</organism>